<evidence type="ECO:0000256" key="6">
    <source>
        <dbReference type="ARBA" id="ARBA00023136"/>
    </source>
</evidence>
<dbReference type="AlphaFoldDB" id="A0AAD4TFX1"/>
<protein>
    <recommendedName>
        <fullName evidence="14">CSC1-like protein RXW8</fullName>
    </recommendedName>
</protein>
<evidence type="ECO:0000256" key="7">
    <source>
        <dbReference type="ARBA" id="ARBA00023303"/>
    </source>
</evidence>
<proteinExistence type="inferred from homology"/>
<dbReference type="PANTHER" id="PTHR13018:SF109">
    <property type="entry name" value="CSC1-LIKE PROTEIN HYP1"/>
    <property type="match status" value="1"/>
</dbReference>
<dbReference type="EMBL" id="JAJJMB010002020">
    <property type="protein sequence ID" value="KAI3953821.1"/>
    <property type="molecule type" value="Genomic_DNA"/>
</dbReference>
<evidence type="ECO:0000259" key="10">
    <source>
        <dbReference type="Pfam" id="PF13967"/>
    </source>
</evidence>
<comment type="caution">
    <text evidence="12">The sequence shown here is derived from an EMBL/GenBank/DDBJ whole genome shotgun (WGS) entry which is preliminary data.</text>
</comment>
<reference evidence="12" key="1">
    <citation type="submission" date="2022-04" db="EMBL/GenBank/DDBJ databases">
        <title>A functionally conserved STORR gene fusion in Papaver species that diverged 16.8 million years ago.</title>
        <authorList>
            <person name="Catania T."/>
        </authorList>
    </citation>
    <scope>NUCLEOTIDE SEQUENCE</scope>
    <source>
        <strain evidence="12">S-188037</strain>
    </source>
</reference>
<dbReference type="InterPro" id="IPR045122">
    <property type="entry name" value="Csc1-like"/>
</dbReference>
<keyword evidence="5 8" id="KW-1133">Transmembrane helix</keyword>
<comment type="similarity">
    <text evidence="2">Belongs to the CSC1 (TC 1.A.17) family.</text>
</comment>
<keyword evidence="13" id="KW-1185">Reference proteome</keyword>
<feature type="domain" description="CSC1/OSCA1-like 7TM region" evidence="9">
    <location>
        <begin position="336"/>
        <end position="598"/>
    </location>
</feature>
<feature type="domain" description="CSC1/OSCA1-like cytosolic" evidence="11">
    <location>
        <begin position="280"/>
        <end position="323"/>
    </location>
</feature>
<dbReference type="InterPro" id="IPR027815">
    <property type="entry name" value="CSC1/OSCA1-like_cyt"/>
</dbReference>
<accession>A0AAD4TFX1</accession>
<keyword evidence="4 8" id="KW-0812">Transmembrane</keyword>
<dbReference type="Pfam" id="PF14703">
    <property type="entry name" value="PHM7_cyt"/>
    <property type="match status" value="1"/>
</dbReference>
<evidence type="ECO:0000256" key="5">
    <source>
        <dbReference type="ARBA" id="ARBA00022989"/>
    </source>
</evidence>
<evidence type="ECO:0000256" key="4">
    <source>
        <dbReference type="ARBA" id="ARBA00022692"/>
    </source>
</evidence>
<dbReference type="Pfam" id="PF13967">
    <property type="entry name" value="RSN1_TM"/>
    <property type="match status" value="1"/>
</dbReference>
<keyword evidence="3" id="KW-0813">Transport</keyword>
<feature type="domain" description="CSC1/OSCA1-like N-terminal transmembrane" evidence="10">
    <location>
        <begin position="63"/>
        <end position="210"/>
    </location>
</feature>
<keyword evidence="7" id="KW-0407">Ion channel</keyword>
<sequence length="689" mass="78517">MYFLPQRMKPKEYLVEKCINFKGASAIIYLCLKFLKNLSTTKTDTVLYMRVIFCGKFSTYFHLCSWLWQKQPSYNHVYIPRLVAEGKTKKSSGDFHLDRLLPSTGWVRRAWQLSEDDLLSSTGLDAVVFMRIFTFSVKVFTVAAVIGIFILLPINYFGTQIHASDFVDIPNKSLDLFSIANVNDGSKRLWVHFCVVYFITAFVCYLLFIEYQHISSTRIAYFYASKPQPHQFTVLVRGVPVSRLGKFSESIRVFFMEYHSSTYLSHTVVNTPSRIKSLIEVPAAFVSFKTCYGAAVASDMRQSDNPTEWVTEQAPEPRDVYWPFFSPSFMQRWISKLVVVVLSIVLTVLFLIPVVFVQGLTNLDKLKTLFPFLKGILNITFVSQVITGYLPSLILTLFLKIVPPIMMLFSSMQGFSSYSRIERSACTKVLIFTVWNIFFANVLSGSAIRQLDTFLEPKNIPIKLAVAVPAQASFFIAYVVTNGWTSLSSEIFRVAPLLCTSVKNCVGSHDDEAQSLPFHSEVPRILFFGLLGLTYVFLAPLILPFLLAYFCLGYIVYRNQLLDVYEPRYETGGKLWPTVHNSTIFSLLLLQTLAIGIFGLKKLPVASTLILPLLIITLLFNEYCRKRFLPVFESHSAESVIKKDRENENDPTMPEFLEKLPTAYRDPALKPNQEYAGYRDHNTPLLSSV</sequence>
<dbReference type="PANTHER" id="PTHR13018">
    <property type="entry name" value="PROBABLE MEMBRANE PROTEIN DUF221-RELATED"/>
    <property type="match status" value="1"/>
</dbReference>
<dbReference type="InterPro" id="IPR032880">
    <property type="entry name" value="CSC1/OSCA1-like_N"/>
</dbReference>
<feature type="transmembrane region" description="Helical" evidence="8">
    <location>
        <begin position="337"/>
        <end position="357"/>
    </location>
</feature>
<evidence type="ECO:0000256" key="2">
    <source>
        <dbReference type="ARBA" id="ARBA00007779"/>
    </source>
</evidence>
<evidence type="ECO:0000259" key="9">
    <source>
        <dbReference type="Pfam" id="PF02714"/>
    </source>
</evidence>
<evidence type="ECO:0000256" key="8">
    <source>
        <dbReference type="SAM" id="Phobius"/>
    </source>
</evidence>
<evidence type="ECO:0000313" key="13">
    <source>
        <dbReference type="Proteomes" id="UP001202328"/>
    </source>
</evidence>
<organism evidence="12 13">
    <name type="scientific">Papaver atlanticum</name>
    <dbReference type="NCBI Taxonomy" id="357466"/>
    <lineage>
        <taxon>Eukaryota</taxon>
        <taxon>Viridiplantae</taxon>
        <taxon>Streptophyta</taxon>
        <taxon>Embryophyta</taxon>
        <taxon>Tracheophyta</taxon>
        <taxon>Spermatophyta</taxon>
        <taxon>Magnoliopsida</taxon>
        <taxon>Ranunculales</taxon>
        <taxon>Papaveraceae</taxon>
        <taxon>Papaveroideae</taxon>
        <taxon>Papaver</taxon>
    </lineage>
</organism>
<dbReference type="InterPro" id="IPR003864">
    <property type="entry name" value="CSC1/OSCA1-like_7TM"/>
</dbReference>
<dbReference type="GO" id="GO:0005227">
    <property type="term" value="F:calcium-activated cation channel activity"/>
    <property type="evidence" value="ECO:0007669"/>
    <property type="project" value="InterPro"/>
</dbReference>
<comment type="subcellular location">
    <subcellularLocation>
        <location evidence="1">Membrane</location>
        <topology evidence="1">Multi-pass membrane protein</topology>
    </subcellularLocation>
</comment>
<feature type="transmembrane region" description="Helical" evidence="8">
    <location>
        <begin position="525"/>
        <end position="557"/>
    </location>
</feature>
<evidence type="ECO:0000259" key="11">
    <source>
        <dbReference type="Pfam" id="PF14703"/>
    </source>
</evidence>
<keyword evidence="6 8" id="KW-0472">Membrane</keyword>
<feature type="transmembrane region" description="Helical" evidence="8">
    <location>
        <begin position="139"/>
        <end position="158"/>
    </location>
</feature>
<dbReference type="Pfam" id="PF02714">
    <property type="entry name" value="RSN1_7TM"/>
    <property type="match status" value="1"/>
</dbReference>
<feature type="transmembrane region" description="Helical" evidence="8">
    <location>
        <begin position="429"/>
        <end position="448"/>
    </location>
</feature>
<evidence type="ECO:0000256" key="3">
    <source>
        <dbReference type="ARBA" id="ARBA00022448"/>
    </source>
</evidence>
<keyword evidence="7" id="KW-0406">Ion transport</keyword>
<dbReference type="Proteomes" id="UP001202328">
    <property type="component" value="Unassembled WGS sequence"/>
</dbReference>
<feature type="transmembrane region" description="Helical" evidence="8">
    <location>
        <begin position="578"/>
        <end position="597"/>
    </location>
</feature>
<gene>
    <name evidence="12" type="ORF">MKW98_017645</name>
</gene>
<evidence type="ECO:0008006" key="14">
    <source>
        <dbReference type="Google" id="ProtNLM"/>
    </source>
</evidence>
<feature type="transmembrane region" description="Helical" evidence="8">
    <location>
        <begin position="603"/>
        <end position="620"/>
    </location>
</feature>
<evidence type="ECO:0000313" key="12">
    <source>
        <dbReference type="EMBL" id="KAI3953821.1"/>
    </source>
</evidence>
<name>A0AAD4TFX1_9MAGN</name>
<feature type="transmembrane region" description="Helical" evidence="8">
    <location>
        <begin position="189"/>
        <end position="208"/>
    </location>
</feature>
<dbReference type="GO" id="GO:0005886">
    <property type="term" value="C:plasma membrane"/>
    <property type="evidence" value="ECO:0007669"/>
    <property type="project" value="TreeGrafter"/>
</dbReference>
<evidence type="ECO:0000256" key="1">
    <source>
        <dbReference type="ARBA" id="ARBA00004141"/>
    </source>
</evidence>